<organism evidence="1 2">
    <name type="scientific">Panagrolaimus sp. ES5</name>
    <dbReference type="NCBI Taxonomy" id="591445"/>
    <lineage>
        <taxon>Eukaryota</taxon>
        <taxon>Metazoa</taxon>
        <taxon>Ecdysozoa</taxon>
        <taxon>Nematoda</taxon>
        <taxon>Chromadorea</taxon>
        <taxon>Rhabditida</taxon>
        <taxon>Tylenchina</taxon>
        <taxon>Panagrolaimomorpha</taxon>
        <taxon>Panagrolaimoidea</taxon>
        <taxon>Panagrolaimidae</taxon>
        <taxon>Panagrolaimus</taxon>
    </lineage>
</organism>
<evidence type="ECO:0000313" key="1">
    <source>
        <dbReference type="Proteomes" id="UP000887579"/>
    </source>
</evidence>
<reference evidence="2" key="1">
    <citation type="submission" date="2022-11" db="UniProtKB">
        <authorList>
            <consortium name="WormBaseParasite"/>
        </authorList>
    </citation>
    <scope>IDENTIFICATION</scope>
</reference>
<sequence length="273" mass="31243">KNPKRDKRRLGSALKRKNFEGRKVVVNEIEKVLGEESGDEEEDEKLKDEKEKAKKILEAVLQNVLPKLQDTIKPNHKLLGHKKSHVGKYFTEDEDLKRVPLALATVKLLQKLPEWVLNRHLHNVVVTLITLLLSRSSEVRQSARKTMQQVIQGLGVKHLPFFIKEMKQTLTRGFQVHVMIYTIHFMIQSMEAQLKTGDLDSCLDVIVDVCKQEQFSDTTEEKELSTAVSEAKANKTGETYQFLGKFVSYGTLMKVVNPMKDIFESKPNATTMK</sequence>
<dbReference type="WBParaSite" id="ES5_v2.g28988.t1">
    <property type="protein sequence ID" value="ES5_v2.g28988.t1"/>
    <property type="gene ID" value="ES5_v2.g28988"/>
</dbReference>
<dbReference type="Proteomes" id="UP000887579">
    <property type="component" value="Unplaced"/>
</dbReference>
<proteinExistence type="predicted"/>
<accession>A0AC34GH29</accession>
<evidence type="ECO:0000313" key="2">
    <source>
        <dbReference type="WBParaSite" id="ES5_v2.g28988.t1"/>
    </source>
</evidence>
<protein>
    <submittedName>
        <fullName evidence="2">U3 small nucleolar RNA-associated protein 20 C-terminal domain-containing protein</fullName>
    </submittedName>
</protein>
<name>A0AC34GH29_9BILA</name>